<dbReference type="EMBL" id="CP028918">
    <property type="protein sequence ID" value="AWB47258.1"/>
    <property type="molecule type" value="Genomic_DNA"/>
</dbReference>
<dbReference type="KEGG" id="geh:HYN69_00935"/>
<evidence type="ECO:0000313" key="2">
    <source>
        <dbReference type="Proteomes" id="UP000244496"/>
    </source>
</evidence>
<proteinExistence type="predicted"/>
<sequence length="63" mass="7174">MFKTFASSIFLRRQAADAGAADRAKMTQSELQDLFRNDFDLHNRSAVEITARHANRRMQAFAA</sequence>
<reference evidence="1 2" key="1">
    <citation type="submission" date="2018-04" db="EMBL/GenBank/DDBJ databases">
        <title>Genome sequencing of Gemmobacter.</title>
        <authorList>
            <person name="Yi H."/>
            <person name="Baek M.-G."/>
        </authorList>
    </citation>
    <scope>NUCLEOTIDE SEQUENCE [LARGE SCALE GENOMIC DNA]</scope>
    <source>
        <strain evidence="1 2">HYN0069</strain>
    </source>
</reference>
<protein>
    <submittedName>
        <fullName evidence="1">Uncharacterized protein</fullName>
    </submittedName>
</protein>
<accession>A0A2S0UHF7</accession>
<name>A0A2S0UHF7_9RHOB</name>
<evidence type="ECO:0000313" key="1">
    <source>
        <dbReference type="EMBL" id="AWB47258.1"/>
    </source>
</evidence>
<dbReference type="RefSeq" id="WP_108434087.1">
    <property type="nucleotide sequence ID" value="NZ_CP028918.1"/>
</dbReference>
<dbReference type="Proteomes" id="UP000244496">
    <property type="component" value="Chromosome"/>
</dbReference>
<organism evidence="1 2">
    <name type="scientific">Paragemmobacter aquarius</name>
    <dbReference type="NCBI Taxonomy" id="2169400"/>
    <lineage>
        <taxon>Bacteria</taxon>
        <taxon>Pseudomonadati</taxon>
        <taxon>Pseudomonadota</taxon>
        <taxon>Alphaproteobacteria</taxon>
        <taxon>Rhodobacterales</taxon>
        <taxon>Paracoccaceae</taxon>
        <taxon>Paragemmobacter</taxon>
    </lineage>
</organism>
<dbReference type="AlphaFoldDB" id="A0A2S0UHF7"/>
<gene>
    <name evidence="1" type="ORF">HYN69_00935</name>
</gene>
<keyword evidence="2" id="KW-1185">Reference proteome</keyword>